<reference evidence="3 4" key="1">
    <citation type="submission" date="2016-10" db="EMBL/GenBank/DDBJ databases">
        <authorList>
            <person name="Varghese N."/>
            <person name="Submissions S."/>
        </authorList>
    </citation>
    <scope>NUCLEOTIDE SEQUENCE [LARGE SCALE GENOMIC DNA]</scope>
    <source>
        <strain evidence="3 4">DSM 18839</strain>
    </source>
</reference>
<keyword evidence="4" id="KW-1185">Reference proteome</keyword>
<dbReference type="AlphaFoldDB" id="A0A8G2BLA6"/>
<organism evidence="3 4">
    <name type="scientific">Thalassobaculum litoreum DSM 18839</name>
    <dbReference type="NCBI Taxonomy" id="1123362"/>
    <lineage>
        <taxon>Bacteria</taxon>
        <taxon>Pseudomonadati</taxon>
        <taxon>Pseudomonadota</taxon>
        <taxon>Alphaproteobacteria</taxon>
        <taxon>Rhodospirillales</taxon>
        <taxon>Thalassobaculaceae</taxon>
        <taxon>Thalassobaculum</taxon>
    </lineage>
</organism>
<dbReference type="Proteomes" id="UP000198615">
    <property type="component" value="Unassembled WGS sequence"/>
</dbReference>
<dbReference type="SUPFAM" id="SSF53807">
    <property type="entry name" value="Helical backbone' metal receptor"/>
    <property type="match status" value="1"/>
</dbReference>
<protein>
    <submittedName>
        <fullName evidence="3">Iron complex transport system substrate-binding protein</fullName>
    </submittedName>
</protein>
<sequence>MRIILRPLLVLLLAAAIASATGTRSRAEPSRVLSIGGSITEIVYLLGEEDRLVAVDSTSLYPPSAHELPNVGYLRRLAVEPILALAPDLILAEGDAGPEAVIEQLDAAGVALVRTEHTTDIAGVGRKIRTVASALGRAADGERLAGEITTRATALSQQARAHPNPPRVLFLLSVGKGAPLAAGRDTAAAGIIEAAGGVNAISGYEGYKPLSPEAAVLADPEIVLVPDRTLEQMGGPQAILQRPEIAPTRAARTGRIVSVDGLLVFGFGPRIAEAVALLSAAFHPGPASAKPQ</sequence>
<dbReference type="PROSITE" id="PS50983">
    <property type="entry name" value="FE_B12_PBP"/>
    <property type="match status" value="1"/>
</dbReference>
<feature type="domain" description="Fe/B12 periplasmic-binding" evidence="2">
    <location>
        <begin position="31"/>
        <end position="286"/>
    </location>
</feature>
<dbReference type="EMBL" id="FNBW01000015">
    <property type="protein sequence ID" value="SDG36351.1"/>
    <property type="molecule type" value="Genomic_DNA"/>
</dbReference>
<name>A0A8G2BLA6_9PROT</name>
<dbReference type="Gene3D" id="3.40.50.1980">
    <property type="entry name" value="Nitrogenase molybdenum iron protein domain"/>
    <property type="match status" value="2"/>
</dbReference>
<feature type="signal peptide" evidence="1">
    <location>
        <begin position="1"/>
        <end position="20"/>
    </location>
</feature>
<dbReference type="OrthoDB" id="9797736at2"/>
<dbReference type="PANTHER" id="PTHR30535">
    <property type="entry name" value="VITAMIN B12-BINDING PROTEIN"/>
    <property type="match status" value="1"/>
</dbReference>
<dbReference type="InterPro" id="IPR050902">
    <property type="entry name" value="ABC_Transporter_SBP"/>
</dbReference>
<proteinExistence type="predicted"/>
<gene>
    <name evidence="3" type="ORF">SAMN05660686_04164</name>
</gene>
<dbReference type="InterPro" id="IPR002491">
    <property type="entry name" value="ABC_transptr_periplasmic_BD"/>
</dbReference>
<dbReference type="PANTHER" id="PTHR30535:SF4">
    <property type="entry name" value="HEMIN-BINDING PERIPLASMIC PROTEIN HMUT"/>
    <property type="match status" value="1"/>
</dbReference>
<evidence type="ECO:0000313" key="4">
    <source>
        <dbReference type="Proteomes" id="UP000198615"/>
    </source>
</evidence>
<keyword evidence="1" id="KW-0732">Signal</keyword>
<feature type="chain" id="PRO_5034765296" evidence="1">
    <location>
        <begin position="21"/>
        <end position="292"/>
    </location>
</feature>
<dbReference type="RefSeq" id="WP_093153469.1">
    <property type="nucleotide sequence ID" value="NZ_FNBW01000015.1"/>
</dbReference>
<comment type="caution">
    <text evidence="3">The sequence shown here is derived from an EMBL/GenBank/DDBJ whole genome shotgun (WGS) entry which is preliminary data.</text>
</comment>
<dbReference type="Pfam" id="PF01497">
    <property type="entry name" value="Peripla_BP_2"/>
    <property type="match status" value="1"/>
</dbReference>
<evidence type="ECO:0000313" key="3">
    <source>
        <dbReference type="EMBL" id="SDG36351.1"/>
    </source>
</evidence>
<evidence type="ECO:0000259" key="2">
    <source>
        <dbReference type="PROSITE" id="PS50983"/>
    </source>
</evidence>
<accession>A0A8G2BLA6</accession>
<evidence type="ECO:0000256" key="1">
    <source>
        <dbReference type="SAM" id="SignalP"/>
    </source>
</evidence>